<dbReference type="GO" id="GO:0005737">
    <property type="term" value="C:cytoplasm"/>
    <property type="evidence" value="ECO:0007669"/>
    <property type="project" value="UniProtKB-SubCell"/>
</dbReference>
<dbReference type="InterPro" id="IPR027417">
    <property type="entry name" value="P-loop_NTPase"/>
</dbReference>
<protein>
    <recommendedName>
        <fullName evidence="3 9">DNA replication and repair protein RecF</fullName>
    </recommendedName>
</protein>
<evidence type="ECO:0000259" key="10">
    <source>
        <dbReference type="Pfam" id="PF02463"/>
    </source>
</evidence>
<dbReference type="Gene3D" id="1.20.1050.90">
    <property type="entry name" value="RecF/RecN/SMC, N-terminal domain"/>
    <property type="match status" value="1"/>
</dbReference>
<dbReference type="GO" id="GO:0006260">
    <property type="term" value="P:DNA replication"/>
    <property type="evidence" value="ECO:0007669"/>
    <property type="project" value="UniProtKB-UniRule"/>
</dbReference>
<dbReference type="Gene3D" id="3.40.50.300">
    <property type="entry name" value="P-loop containing nucleotide triphosphate hydrolases"/>
    <property type="match status" value="1"/>
</dbReference>
<keyword evidence="9" id="KW-0742">SOS response</keyword>
<dbReference type="AlphaFoldDB" id="A0A1F7HIK6"/>
<dbReference type="NCBIfam" id="TIGR00611">
    <property type="entry name" value="recf"/>
    <property type="match status" value="1"/>
</dbReference>
<reference evidence="11 12" key="1">
    <citation type="journal article" date="2016" name="Nat. Commun.">
        <title>Thousands of microbial genomes shed light on interconnected biogeochemical processes in an aquifer system.</title>
        <authorList>
            <person name="Anantharaman K."/>
            <person name="Brown C.T."/>
            <person name="Hug L.A."/>
            <person name="Sharon I."/>
            <person name="Castelle C.J."/>
            <person name="Probst A.J."/>
            <person name="Thomas B.C."/>
            <person name="Singh A."/>
            <person name="Wilkins M.J."/>
            <person name="Karaoz U."/>
            <person name="Brodie E.L."/>
            <person name="Williams K.H."/>
            <person name="Hubbard S.S."/>
            <person name="Banfield J.F."/>
        </authorList>
    </citation>
    <scope>NUCLEOTIDE SEQUENCE [LARGE SCALE GENOMIC DNA]</scope>
</reference>
<evidence type="ECO:0000313" key="11">
    <source>
        <dbReference type="EMBL" id="OGK30903.1"/>
    </source>
</evidence>
<dbReference type="GO" id="GO:0005524">
    <property type="term" value="F:ATP binding"/>
    <property type="evidence" value="ECO:0007669"/>
    <property type="project" value="UniProtKB-UniRule"/>
</dbReference>
<dbReference type="GO" id="GO:0003697">
    <property type="term" value="F:single-stranded DNA binding"/>
    <property type="evidence" value="ECO:0007669"/>
    <property type="project" value="UniProtKB-UniRule"/>
</dbReference>
<keyword evidence="9" id="KW-0227">DNA damage</keyword>
<evidence type="ECO:0000256" key="9">
    <source>
        <dbReference type="HAMAP-Rule" id="MF_00365"/>
    </source>
</evidence>
<dbReference type="GO" id="GO:0009432">
    <property type="term" value="P:SOS response"/>
    <property type="evidence" value="ECO:0007669"/>
    <property type="project" value="UniProtKB-UniRule"/>
</dbReference>
<proteinExistence type="inferred from homology"/>
<organism evidence="11 12">
    <name type="scientific">Candidatus Roizmanbacteria bacterium RIFCSPHIGHO2_12_FULL_33_9</name>
    <dbReference type="NCBI Taxonomy" id="1802045"/>
    <lineage>
        <taxon>Bacteria</taxon>
        <taxon>Candidatus Roizmaniibacteriota</taxon>
    </lineage>
</organism>
<dbReference type="PANTHER" id="PTHR32182">
    <property type="entry name" value="DNA REPLICATION AND REPAIR PROTEIN RECF"/>
    <property type="match status" value="1"/>
</dbReference>
<dbReference type="GO" id="GO:0006302">
    <property type="term" value="P:double-strand break repair"/>
    <property type="evidence" value="ECO:0007669"/>
    <property type="project" value="TreeGrafter"/>
</dbReference>
<dbReference type="SUPFAM" id="SSF52540">
    <property type="entry name" value="P-loop containing nucleoside triphosphate hydrolases"/>
    <property type="match status" value="1"/>
</dbReference>
<comment type="caution">
    <text evidence="11">The sequence shown here is derived from an EMBL/GenBank/DDBJ whole genome shotgun (WGS) entry which is preliminary data.</text>
</comment>
<dbReference type="PROSITE" id="PS00617">
    <property type="entry name" value="RECF_1"/>
    <property type="match status" value="1"/>
</dbReference>
<dbReference type="InterPro" id="IPR018078">
    <property type="entry name" value="DNA-binding_RecF_CS"/>
</dbReference>
<dbReference type="HAMAP" id="MF_00365">
    <property type="entry name" value="RecF"/>
    <property type="match status" value="1"/>
</dbReference>
<evidence type="ECO:0000256" key="5">
    <source>
        <dbReference type="ARBA" id="ARBA00022705"/>
    </source>
</evidence>
<keyword evidence="5 9" id="KW-0235">DNA replication</keyword>
<evidence type="ECO:0000313" key="12">
    <source>
        <dbReference type="Proteomes" id="UP000177199"/>
    </source>
</evidence>
<keyword evidence="7 9" id="KW-0067">ATP-binding</keyword>
<comment type="function">
    <text evidence="9">The RecF protein is involved in DNA metabolism; it is required for DNA replication and normal SOS inducibility. RecF binds preferentially to single-stranded, linear DNA. It also seems to bind ATP.</text>
</comment>
<dbReference type="Proteomes" id="UP000177199">
    <property type="component" value="Unassembled WGS sequence"/>
</dbReference>
<dbReference type="InterPro" id="IPR003395">
    <property type="entry name" value="RecF/RecN/SMC_N"/>
</dbReference>
<dbReference type="Pfam" id="PF02463">
    <property type="entry name" value="SMC_N"/>
    <property type="match status" value="1"/>
</dbReference>
<evidence type="ECO:0000256" key="6">
    <source>
        <dbReference type="ARBA" id="ARBA00022741"/>
    </source>
</evidence>
<dbReference type="InterPro" id="IPR001238">
    <property type="entry name" value="DNA-binding_RecF"/>
</dbReference>
<evidence type="ECO:0000256" key="1">
    <source>
        <dbReference type="ARBA" id="ARBA00004496"/>
    </source>
</evidence>
<comment type="similarity">
    <text evidence="2 9">Belongs to the RecF family.</text>
</comment>
<feature type="binding site" evidence="9">
    <location>
        <begin position="30"/>
        <end position="37"/>
    </location>
    <ligand>
        <name>ATP</name>
        <dbReference type="ChEBI" id="CHEBI:30616"/>
    </ligand>
</feature>
<dbReference type="EMBL" id="MFZV01000040">
    <property type="protein sequence ID" value="OGK30903.1"/>
    <property type="molecule type" value="Genomic_DNA"/>
</dbReference>
<evidence type="ECO:0000256" key="2">
    <source>
        <dbReference type="ARBA" id="ARBA00008016"/>
    </source>
</evidence>
<comment type="subcellular location">
    <subcellularLocation>
        <location evidence="1 9">Cytoplasm</location>
    </subcellularLocation>
</comment>
<keyword evidence="6 9" id="KW-0547">Nucleotide-binding</keyword>
<keyword evidence="8 9" id="KW-0238">DNA-binding</keyword>
<gene>
    <name evidence="9" type="primary">recF</name>
    <name evidence="11" type="ORF">A3F29_03565</name>
</gene>
<evidence type="ECO:0000256" key="3">
    <source>
        <dbReference type="ARBA" id="ARBA00020170"/>
    </source>
</evidence>
<keyword evidence="9" id="KW-0234">DNA repair</keyword>
<dbReference type="InterPro" id="IPR042174">
    <property type="entry name" value="RecF_2"/>
</dbReference>
<keyword evidence="4 9" id="KW-0963">Cytoplasm</keyword>
<accession>A0A1F7HIK6</accession>
<dbReference type="PANTHER" id="PTHR32182:SF0">
    <property type="entry name" value="DNA REPLICATION AND REPAIR PROTEIN RECF"/>
    <property type="match status" value="1"/>
</dbReference>
<evidence type="ECO:0000256" key="7">
    <source>
        <dbReference type="ARBA" id="ARBA00022840"/>
    </source>
</evidence>
<evidence type="ECO:0000256" key="8">
    <source>
        <dbReference type="ARBA" id="ARBA00023125"/>
    </source>
</evidence>
<name>A0A1F7HIK6_9BACT</name>
<sequence>MLLKKIELHNFRNFINKEFIFSPLLTLIIGENSKGKTSILEAIYFLTFGIGFRESKEADLINLDNLKQAWVGGEYIQGDNKMTRKVVIKATDGYINKTFLVANTKKRYFQYLQEQVKAVLFTPQQIEIITGSPTKRRSYVDKVISSYDFEYKKRLNNYENALRKRNKILERAAFSKNIDDETSFWDKFLIEQATYITTKRQEYIDFLNNNNSIDSFTFRINFLKNEFSKQRLERYKQLERRIKRAVIGPQKDDFEIYIEGNDIEEKNVQKFGSRSEQRLSILWLKFNEIKIIEKYDDTKPLLLFDDVFSELDTKNKKLVISLLRKYQAVATTTEIEVLHLAEIPKSIIKL</sequence>
<feature type="domain" description="RecF/RecN/SMC N-terminal" evidence="10">
    <location>
        <begin position="3"/>
        <end position="327"/>
    </location>
</feature>
<dbReference type="GO" id="GO:0000731">
    <property type="term" value="P:DNA synthesis involved in DNA repair"/>
    <property type="evidence" value="ECO:0007669"/>
    <property type="project" value="TreeGrafter"/>
</dbReference>
<evidence type="ECO:0000256" key="4">
    <source>
        <dbReference type="ARBA" id="ARBA00022490"/>
    </source>
</evidence>